<evidence type="ECO:0000313" key="3">
    <source>
        <dbReference type="WBParaSite" id="Csp11.Scaffold629.g12795.t1"/>
    </source>
</evidence>
<dbReference type="AlphaFoldDB" id="A0A1I7TXJ4"/>
<sequence length="158" mass="18095">MAPRNQRRYRRGQDQTWREKWTIFKHNRRKASWHELIAYGIILNVFGAALLLIKAQLDKDVIKAAVEQKFRDAGIRVNSTDGTPDDEEITEPSSVLLVMITMGGRMANVVGTMKLYKGLGKYLSDRKRKKFQSTTERIQNGEAETECTELLADCCQIC</sequence>
<reference evidence="3" key="1">
    <citation type="submission" date="2016-11" db="UniProtKB">
        <authorList>
            <consortium name="WormBaseParasite"/>
        </authorList>
    </citation>
    <scope>IDENTIFICATION</scope>
</reference>
<name>A0A1I7TXJ4_9PELO</name>
<evidence type="ECO:0000313" key="2">
    <source>
        <dbReference type="Proteomes" id="UP000095282"/>
    </source>
</evidence>
<accession>A0A1I7TXJ4</accession>
<organism evidence="2 3">
    <name type="scientific">Caenorhabditis tropicalis</name>
    <dbReference type="NCBI Taxonomy" id="1561998"/>
    <lineage>
        <taxon>Eukaryota</taxon>
        <taxon>Metazoa</taxon>
        <taxon>Ecdysozoa</taxon>
        <taxon>Nematoda</taxon>
        <taxon>Chromadorea</taxon>
        <taxon>Rhabditida</taxon>
        <taxon>Rhabditina</taxon>
        <taxon>Rhabditomorpha</taxon>
        <taxon>Rhabditoidea</taxon>
        <taxon>Rhabditidae</taxon>
        <taxon>Peloderinae</taxon>
        <taxon>Caenorhabditis</taxon>
    </lineage>
</organism>
<keyword evidence="1" id="KW-0812">Transmembrane</keyword>
<keyword evidence="2" id="KW-1185">Reference proteome</keyword>
<dbReference type="Proteomes" id="UP000095282">
    <property type="component" value="Unplaced"/>
</dbReference>
<keyword evidence="1" id="KW-1133">Transmembrane helix</keyword>
<proteinExistence type="predicted"/>
<protein>
    <submittedName>
        <fullName evidence="3">Ion_trans_2 domain-containing protein</fullName>
    </submittedName>
</protein>
<feature type="transmembrane region" description="Helical" evidence="1">
    <location>
        <begin position="36"/>
        <end position="53"/>
    </location>
</feature>
<evidence type="ECO:0000256" key="1">
    <source>
        <dbReference type="SAM" id="Phobius"/>
    </source>
</evidence>
<keyword evidence="1" id="KW-0472">Membrane</keyword>
<dbReference type="eggNOG" id="KOG1700">
    <property type="taxonomic scope" value="Eukaryota"/>
</dbReference>
<dbReference type="STRING" id="1561998.A0A1I7TXJ4"/>
<dbReference type="WBParaSite" id="Csp11.Scaffold629.g12795.t1">
    <property type="protein sequence ID" value="Csp11.Scaffold629.g12795.t1"/>
    <property type="gene ID" value="Csp11.Scaffold629.g12795"/>
</dbReference>